<gene>
    <name evidence="3" type="ORF">FHS44_002582</name>
</gene>
<evidence type="ECO:0000313" key="4">
    <source>
        <dbReference type="Proteomes" id="UP000552644"/>
    </source>
</evidence>
<dbReference type="RefSeq" id="WP_184714150.1">
    <property type="nucleotide sequence ID" value="NZ_JACHJP010000002.1"/>
</dbReference>
<dbReference type="InterPro" id="IPR016181">
    <property type="entry name" value="Acyl_CoA_acyltransferase"/>
</dbReference>
<protein>
    <submittedName>
        <fullName evidence="3">Ribosomal protein S18 acetylase RimI-like enzyme</fullName>
    </submittedName>
</protein>
<name>A0A7W7QL09_9ACTN</name>
<dbReference type="InterPro" id="IPR050769">
    <property type="entry name" value="NAT_camello-type"/>
</dbReference>
<dbReference type="Proteomes" id="UP000552644">
    <property type="component" value="Unassembled WGS sequence"/>
</dbReference>
<dbReference type="EMBL" id="JACHJP010000002">
    <property type="protein sequence ID" value="MBB4915497.1"/>
    <property type="molecule type" value="Genomic_DNA"/>
</dbReference>
<dbReference type="SUPFAM" id="SSF55729">
    <property type="entry name" value="Acyl-CoA N-acyltransferases (Nat)"/>
    <property type="match status" value="1"/>
</dbReference>
<dbReference type="PANTHER" id="PTHR13947">
    <property type="entry name" value="GNAT FAMILY N-ACETYLTRANSFERASE"/>
    <property type="match status" value="1"/>
</dbReference>
<organism evidence="3 4">
    <name type="scientific">Streptosporangium saharense</name>
    <dbReference type="NCBI Taxonomy" id="1706840"/>
    <lineage>
        <taxon>Bacteria</taxon>
        <taxon>Bacillati</taxon>
        <taxon>Actinomycetota</taxon>
        <taxon>Actinomycetes</taxon>
        <taxon>Streptosporangiales</taxon>
        <taxon>Streptosporangiaceae</taxon>
        <taxon>Streptosporangium</taxon>
    </lineage>
</organism>
<dbReference type="GO" id="GO:0005840">
    <property type="term" value="C:ribosome"/>
    <property type="evidence" value="ECO:0007669"/>
    <property type="project" value="UniProtKB-KW"/>
</dbReference>
<reference evidence="3 4" key="1">
    <citation type="submission" date="2020-08" db="EMBL/GenBank/DDBJ databases">
        <title>Genomic Encyclopedia of Type Strains, Phase III (KMG-III): the genomes of soil and plant-associated and newly described type strains.</title>
        <authorList>
            <person name="Whitman W."/>
        </authorList>
    </citation>
    <scope>NUCLEOTIDE SEQUENCE [LARGE SCALE GENOMIC DNA]</scope>
    <source>
        <strain evidence="3 4">CECT 8840</strain>
    </source>
</reference>
<dbReference type="PANTHER" id="PTHR13947:SF37">
    <property type="entry name" value="LD18367P"/>
    <property type="match status" value="1"/>
</dbReference>
<proteinExistence type="predicted"/>
<dbReference type="Pfam" id="PF00583">
    <property type="entry name" value="Acetyltransf_1"/>
    <property type="match status" value="1"/>
</dbReference>
<keyword evidence="1" id="KW-0808">Transferase</keyword>
<accession>A0A7W7QL09</accession>
<evidence type="ECO:0000259" key="2">
    <source>
        <dbReference type="PROSITE" id="PS51186"/>
    </source>
</evidence>
<keyword evidence="3" id="KW-0687">Ribonucleoprotein</keyword>
<comment type="caution">
    <text evidence="3">The sequence shown here is derived from an EMBL/GenBank/DDBJ whole genome shotgun (WGS) entry which is preliminary data.</text>
</comment>
<dbReference type="GO" id="GO:0008080">
    <property type="term" value="F:N-acetyltransferase activity"/>
    <property type="evidence" value="ECO:0007669"/>
    <property type="project" value="InterPro"/>
</dbReference>
<evidence type="ECO:0000313" key="3">
    <source>
        <dbReference type="EMBL" id="MBB4915497.1"/>
    </source>
</evidence>
<dbReference type="PROSITE" id="PS51186">
    <property type="entry name" value="GNAT"/>
    <property type="match status" value="1"/>
</dbReference>
<evidence type="ECO:0000256" key="1">
    <source>
        <dbReference type="ARBA" id="ARBA00022679"/>
    </source>
</evidence>
<sequence>MTSPIRVLDARAADRWADAGALIFEYMGATQEELGLPVPASVDELPARMRDECLDPASVYRVPGVFLLALHDDRPVGGVGLKPVPGTDALKVSRLYARPGHRGGTGKLLMEHAHAYAARQGFARLVLEVMPQRHQVIGLYRRLGYTEVKREEQHRAFRMLSMERLITPV</sequence>
<keyword evidence="4" id="KW-1185">Reference proteome</keyword>
<dbReference type="InterPro" id="IPR000182">
    <property type="entry name" value="GNAT_dom"/>
</dbReference>
<dbReference type="Gene3D" id="3.40.630.30">
    <property type="match status" value="1"/>
</dbReference>
<keyword evidence="3" id="KW-0689">Ribosomal protein</keyword>
<feature type="domain" description="N-acetyltransferase" evidence="2">
    <location>
        <begin position="24"/>
        <end position="167"/>
    </location>
</feature>
<dbReference type="AlphaFoldDB" id="A0A7W7QL09"/>
<dbReference type="CDD" id="cd04301">
    <property type="entry name" value="NAT_SF"/>
    <property type="match status" value="1"/>
</dbReference>